<name>A0A1H9GNA5_9GAMM</name>
<proteinExistence type="predicted"/>
<dbReference type="InterPro" id="IPR018841">
    <property type="entry name" value="DUF2442"/>
</dbReference>
<evidence type="ECO:0000313" key="1">
    <source>
        <dbReference type="EMBL" id="SEQ51428.1"/>
    </source>
</evidence>
<dbReference type="RefSeq" id="WP_090209519.1">
    <property type="nucleotide sequence ID" value="NZ_FOFO01000042.1"/>
</dbReference>
<dbReference type="InterPro" id="IPR036782">
    <property type="entry name" value="NE0471-like_N"/>
</dbReference>
<keyword evidence="2" id="KW-1185">Reference proteome</keyword>
<dbReference type="SUPFAM" id="SSF47413">
    <property type="entry name" value="lambda repressor-like DNA-binding domains"/>
    <property type="match status" value="1"/>
</dbReference>
<dbReference type="Gene3D" id="3.30.2020.10">
    <property type="entry name" value="NE0471-like N-terminal domain"/>
    <property type="match status" value="1"/>
</dbReference>
<evidence type="ECO:0008006" key="3">
    <source>
        <dbReference type="Google" id="ProtNLM"/>
    </source>
</evidence>
<dbReference type="Proteomes" id="UP000199496">
    <property type="component" value="Unassembled WGS sequence"/>
</dbReference>
<dbReference type="OrthoDB" id="6935755at2"/>
<gene>
    <name evidence="1" type="ORF">SAMN05421693_1422</name>
</gene>
<protein>
    <recommendedName>
        <fullName evidence="3">DUF2442 domain-containing protein</fullName>
    </recommendedName>
</protein>
<organism evidence="1 2">
    <name type="scientific">Ectothiorhodospira magna</name>
    <dbReference type="NCBI Taxonomy" id="867345"/>
    <lineage>
        <taxon>Bacteria</taxon>
        <taxon>Pseudomonadati</taxon>
        <taxon>Pseudomonadota</taxon>
        <taxon>Gammaproteobacteria</taxon>
        <taxon>Chromatiales</taxon>
        <taxon>Ectothiorhodospiraceae</taxon>
        <taxon>Ectothiorhodospira</taxon>
    </lineage>
</organism>
<dbReference type="InterPro" id="IPR010982">
    <property type="entry name" value="Lambda_DNA-bd_dom_sf"/>
</dbReference>
<dbReference type="AlphaFoldDB" id="A0A1H9GNA5"/>
<reference evidence="1 2" key="1">
    <citation type="submission" date="2016-10" db="EMBL/GenBank/DDBJ databases">
        <authorList>
            <person name="de Groot N.N."/>
        </authorList>
    </citation>
    <scope>NUCLEOTIDE SEQUENCE [LARGE SCALE GENOMIC DNA]</scope>
    <source>
        <strain evidence="1 2">B7-7</strain>
    </source>
</reference>
<sequence>MSEYFFPKLEVVEALAPYRLRTTWSTGEVLEVDVGEILRNIPALAPILDAEVFGRVHIAEWGGGIEWFDTEFGEDNVYAWAKEQAGEVSHEMFGEWMHRNGLSLTTAAEALGISRRMVSYYRTARKAIPRSIWLACLGWEATRPNAKTLPRTLPTAREYAAAHA</sequence>
<evidence type="ECO:0000313" key="2">
    <source>
        <dbReference type="Proteomes" id="UP000199496"/>
    </source>
</evidence>
<dbReference type="STRING" id="867345.SAMN05421693_1422"/>
<dbReference type="Gene3D" id="1.10.260.40">
    <property type="entry name" value="lambda repressor-like DNA-binding domains"/>
    <property type="match status" value="1"/>
</dbReference>
<accession>A0A1H9GNA5</accession>
<dbReference type="Pfam" id="PF10387">
    <property type="entry name" value="DUF2442"/>
    <property type="match status" value="1"/>
</dbReference>
<dbReference type="EMBL" id="FOFO01000042">
    <property type="protein sequence ID" value="SEQ51428.1"/>
    <property type="molecule type" value="Genomic_DNA"/>
</dbReference>
<dbReference type="SUPFAM" id="SSF143880">
    <property type="entry name" value="NE0471 N-terminal domain-like"/>
    <property type="match status" value="1"/>
</dbReference>
<dbReference type="GO" id="GO:0003677">
    <property type="term" value="F:DNA binding"/>
    <property type="evidence" value="ECO:0007669"/>
    <property type="project" value="InterPro"/>
</dbReference>